<dbReference type="Proteomes" id="UP000094960">
    <property type="component" value="Chromosome"/>
</dbReference>
<gene>
    <name evidence="1" type="ORF">BFF78_04385</name>
</gene>
<sequence length="107" mass="12293">MAQALLGYHSEARWLRYANKHPPDMFPYLPQRPGCHRRLKAALPLLKRMIRELAMDSDFWTDTVWIADSAPVPCGMSRPTVQRSKMAGWAGYGYCASHARSFWGLRL</sequence>
<evidence type="ECO:0000313" key="1">
    <source>
        <dbReference type="EMBL" id="AOR30392.1"/>
    </source>
</evidence>
<reference evidence="2" key="1">
    <citation type="submission" date="2016-09" db="EMBL/GenBank/DDBJ databases">
        <title>Streptomyces puniciscabiei strain:TW1S1 Genome sequencing and assembly.</title>
        <authorList>
            <person name="Kim M.-K."/>
            <person name="Kim S.B."/>
        </authorList>
    </citation>
    <scope>NUCLEOTIDE SEQUENCE [LARGE SCALE GENOMIC DNA]</scope>
    <source>
        <strain evidence="2">TW1S1</strain>
    </source>
</reference>
<accession>A0A1D7Y473</accession>
<proteinExistence type="predicted"/>
<dbReference type="KEGG" id="spun:BFF78_04385"/>
<protein>
    <recommendedName>
        <fullName evidence="3">Transposase</fullName>
    </recommendedName>
</protein>
<evidence type="ECO:0000313" key="2">
    <source>
        <dbReference type="Proteomes" id="UP000094960"/>
    </source>
</evidence>
<organism evidence="1 2">
    <name type="scientific">Streptomyces fodineus</name>
    <dbReference type="NCBI Taxonomy" id="1904616"/>
    <lineage>
        <taxon>Bacteria</taxon>
        <taxon>Bacillati</taxon>
        <taxon>Actinomycetota</taxon>
        <taxon>Actinomycetes</taxon>
        <taxon>Kitasatosporales</taxon>
        <taxon>Streptomycetaceae</taxon>
        <taxon>Streptomyces</taxon>
    </lineage>
</organism>
<keyword evidence="2" id="KW-1185">Reference proteome</keyword>
<name>A0A1D7Y473_9ACTN</name>
<dbReference type="EMBL" id="CP017248">
    <property type="protein sequence ID" value="AOR30392.1"/>
    <property type="molecule type" value="Genomic_DNA"/>
</dbReference>
<dbReference type="AlphaFoldDB" id="A0A1D7Y473"/>
<evidence type="ECO:0008006" key="3">
    <source>
        <dbReference type="Google" id="ProtNLM"/>
    </source>
</evidence>